<comment type="subcellular location">
    <subcellularLocation>
        <location evidence="1">Golgi apparatus membrane</location>
        <topology evidence="1">Peripheral membrane protein</topology>
    </subcellularLocation>
</comment>
<dbReference type="PANTHER" id="PTHR31658">
    <property type="entry name" value="CONSERVED OLIGOMERIC GOLGI COMPLEX SUBUNIT 1"/>
    <property type="match status" value="1"/>
</dbReference>
<evidence type="ECO:0000256" key="3">
    <source>
        <dbReference type="ARBA" id="ARBA00020978"/>
    </source>
</evidence>
<keyword evidence="5" id="KW-0653">Protein transport</keyword>
<dbReference type="GO" id="GO:0015031">
    <property type="term" value="P:protein transport"/>
    <property type="evidence" value="ECO:0007669"/>
    <property type="project" value="UniProtKB-KW"/>
</dbReference>
<dbReference type="PANTHER" id="PTHR31658:SF0">
    <property type="entry name" value="CONSERVED OLIGOMERIC GOLGI COMPLEX SUBUNIT 1"/>
    <property type="match status" value="1"/>
</dbReference>
<evidence type="ECO:0000256" key="4">
    <source>
        <dbReference type="ARBA" id="ARBA00022448"/>
    </source>
</evidence>
<evidence type="ECO:0000256" key="7">
    <source>
        <dbReference type="ARBA" id="ARBA00023136"/>
    </source>
</evidence>
<name>A0AAV7LKC2_PLEWA</name>
<accession>A0AAV7LKC2</accession>
<protein>
    <recommendedName>
        <fullName evidence="3">Conserved oligomeric Golgi complex subunit 1</fullName>
    </recommendedName>
</protein>
<dbReference type="AlphaFoldDB" id="A0AAV7LKC2"/>
<organism evidence="8 9">
    <name type="scientific">Pleurodeles waltl</name>
    <name type="common">Iberian ribbed newt</name>
    <dbReference type="NCBI Taxonomy" id="8319"/>
    <lineage>
        <taxon>Eukaryota</taxon>
        <taxon>Metazoa</taxon>
        <taxon>Chordata</taxon>
        <taxon>Craniata</taxon>
        <taxon>Vertebrata</taxon>
        <taxon>Euteleostomi</taxon>
        <taxon>Amphibia</taxon>
        <taxon>Batrachia</taxon>
        <taxon>Caudata</taxon>
        <taxon>Salamandroidea</taxon>
        <taxon>Salamandridae</taxon>
        <taxon>Pleurodelinae</taxon>
        <taxon>Pleurodeles</taxon>
    </lineage>
</organism>
<evidence type="ECO:0000313" key="9">
    <source>
        <dbReference type="Proteomes" id="UP001066276"/>
    </source>
</evidence>
<evidence type="ECO:0000256" key="5">
    <source>
        <dbReference type="ARBA" id="ARBA00022927"/>
    </source>
</evidence>
<reference evidence="8" key="1">
    <citation type="journal article" date="2022" name="bioRxiv">
        <title>Sequencing and chromosome-scale assembly of the giantPleurodeles waltlgenome.</title>
        <authorList>
            <person name="Brown T."/>
            <person name="Elewa A."/>
            <person name="Iarovenko S."/>
            <person name="Subramanian E."/>
            <person name="Araus A.J."/>
            <person name="Petzold A."/>
            <person name="Susuki M."/>
            <person name="Suzuki K.-i.T."/>
            <person name="Hayashi T."/>
            <person name="Toyoda A."/>
            <person name="Oliveira C."/>
            <person name="Osipova E."/>
            <person name="Leigh N.D."/>
            <person name="Simon A."/>
            <person name="Yun M.H."/>
        </authorList>
    </citation>
    <scope>NUCLEOTIDE SEQUENCE</scope>
    <source>
        <strain evidence="8">20211129_DDA</strain>
        <tissue evidence="8">Liver</tissue>
    </source>
</reference>
<keyword evidence="9" id="KW-1185">Reference proteome</keyword>
<evidence type="ECO:0000313" key="8">
    <source>
        <dbReference type="EMBL" id="KAJ1089323.1"/>
    </source>
</evidence>
<gene>
    <name evidence="8" type="ORF">NDU88_002474</name>
</gene>
<evidence type="ECO:0000256" key="2">
    <source>
        <dbReference type="ARBA" id="ARBA00006653"/>
    </source>
</evidence>
<dbReference type="GO" id="GO:0006891">
    <property type="term" value="P:intra-Golgi vesicle-mediated transport"/>
    <property type="evidence" value="ECO:0007669"/>
    <property type="project" value="InterPro"/>
</dbReference>
<dbReference type="Proteomes" id="UP001066276">
    <property type="component" value="Chromosome 11"/>
</dbReference>
<keyword evidence="4" id="KW-0813">Transport</keyword>
<dbReference type="GO" id="GO:0017119">
    <property type="term" value="C:Golgi transport complex"/>
    <property type="evidence" value="ECO:0007669"/>
    <property type="project" value="InterPro"/>
</dbReference>
<dbReference type="InterPro" id="IPR033370">
    <property type="entry name" value="COG1"/>
</dbReference>
<comment type="similarity">
    <text evidence="2">Belongs to the COG1 family.</text>
</comment>
<keyword evidence="6" id="KW-0333">Golgi apparatus</keyword>
<dbReference type="GO" id="GO:0000139">
    <property type="term" value="C:Golgi membrane"/>
    <property type="evidence" value="ECO:0007669"/>
    <property type="project" value="UniProtKB-SubCell"/>
</dbReference>
<proteinExistence type="inferred from homology"/>
<evidence type="ECO:0000256" key="6">
    <source>
        <dbReference type="ARBA" id="ARBA00023034"/>
    </source>
</evidence>
<dbReference type="EMBL" id="JANPWB010000015">
    <property type="protein sequence ID" value="KAJ1089323.1"/>
    <property type="molecule type" value="Genomic_DNA"/>
</dbReference>
<sequence>MAVVLARSLRVGDIKDPVALFKAYSTEKIHGLERRVHDEMEQKKKELRQMVGERYRKLMQVADTIGDMKL</sequence>
<comment type="caution">
    <text evidence="8">The sequence shown here is derived from an EMBL/GenBank/DDBJ whole genome shotgun (WGS) entry which is preliminary data.</text>
</comment>
<evidence type="ECO:0000256" key="1">
    <source>
        <dbReference type="ARBA" id="ARBA00004395"/>
    </source>
</evidence>
<keyword evidence="7" id="KW-0472">Membrane</keyword>
<dbReference type="Pfam" id="PF08700">
    <property type="entry name" value="VPS51_Exo84_N"/>
    <property type="match status" value="1"/>
</dbReference>